<proteinExistence type="inferred from homology"/>
<comment type="pathway">
    <text evidence="1 9">Porphyrin-containing compound metabolism; protoporphyrin-IX biosynthesis; coproporphyrinogen-III from 5-aminolevulinate: step 3/4.</text>
</comment>
<gene>
    <name evidence="11" type="ORF">GCM10009824_12760</name>
</gene>
<dbReference type="Proteomes" id="UP001500166">
    <property type="component" value="Unassembled WGS sequence"/>
</dbReference>
<protein>
    <recommendedName>
        <fullName evidence="7 9">Uroporphyrinogen-III synthase</fullName>
        <ecNumber evidence="3 9">4.2.1.75</ecNumber>
    </recommendedName>
</protein>
<keyword evidence="12" id="KW-1185">Reference proteome</keyword>
<evidence type="ECO:0000256" key="8">
    <source>
        <dbReference type="ARBA" id="ARBA00048617"/>
    </source>
</evidence>
<evidence type="ECO:0000313" key="11">
    <source>
        <dbReference type="EMBL" id="GAA2115059.1"/>
    </source>
</evidence>
<keyword evidence="5 9" id="KW-0627">Porphyrin biosynthesis</keyword>
<evidence type="ECO:0000256" key="1">
    <source>
        <dbReference type="ARBA" id="ARBA00004772"/>
    </source>
</evidence>
<dbReference type="InterPro" id="IPR036108">
    <property type="entry name" value="4pyrrol_syn_uPrphyn_synt_sf"/>
</dbReference>
<dbReference type="Gene3D" id="3.40.50.10090">
    <property type="match status" value="2"/>
</dbReference>
<comment type="caution">
    <text evidence="11">The sequence shown here is derived from an EMBL/GenBank/DDBJ whole genome shotgun (WGS) entry which is preliminary data.</text>
</comment>
<evidence type="ECO:0000256" key="6">
    <source>
        <dbReference type="ARBA" id="ARBA00037589"/>
    </source>
</evidence>
<evidence type="ECO:0000256" key="2">
    <source>
        <dbReference type="ARBA" id="ARBA00008133"/>
    </source>
</evidence>
<dbReference type="EC" id="4.2.1.75" evidence="3 9"/>
<dbReference type="PANTHER" id="PTHR38042:SF1">
    <property type="entry name" value="UROPORPHYRINOGEN-III SYNTHASE, CHLOROPLASTIC"/>
    <property type="match status" value="1"/>
</dbReference>
<evidence type="ECO:0000259" key="10">
    <source>
        <dbReference type="Pfam" id="PF02602"/>
    </source>
</evidence>
<evidence type="ECO:0000256" key="7">
    <source>
        <dbReference type="ARBA" id="ARBA00040167"/>
    </source>
</evidence>
<comment type="similarity">
    <text evidence="2 9">Belongs to the uroporphyrinogen-III synthase family.</text>
</comment>
<dbReference type="PANTHER" id="PTHR38042">
    <property type="entry name" value="UROPORPHYRINOGEN-III SYNTHASE, CHLOROPLASTIC"/>
    <property type="match status" value="1"/>
</dbReference>
<comment type="function">
    <text evidence="6 9">Catalyzes cyclization of the linear tetrapyrrole, hydroxymethylbilane, to the macrocyclic uroporphyrinogen III.</text>
</comment>
<reference evidence="11 12" key="1">
    <citation type="journal article" date="2019" name="Int. J. Syst. Evol. Microbiol.">
        <title>The Global Catalogue of Microorganisms (GCM) 10K type strain sequencing project: providing services to taxonomists for standard genome sequencing and annotation.</title>
        <authorList>
            <consortium name="The Broad Institute Genomics Platform"/>
            <consortium name="The Broad Institute Genome Sequencing Center for Infectious Disease"/>
            <person name="Wu L."/>
            <person name="Ma J."/>
        </authorList>
    </citation>
    <scope>NUCLEOTIDE SEQUENCE [LARGE SCALE GENOMIC DNA]</scope>
    <source>
        <strain evidence="11 12">JCM 15914</strain>
    </source>
</reference>
<dbReference type="InterPro" id="IPR039793">
    <property type="entry name" value="UROS/Hem4"/>
</dbReference>
<dbReference type="Pfam" id="PF02602">
    <property type="entry name" value="HEM4"/>
    <property type="match status" value="1"/>
</dbReference>
<organism evidence="11 12">
    <name type="scientific">Kocuria atrinae</name>
    <dbReference type="NCBI Taxonomy" id="592377"/>
    <lineage>
        <taxon>Bacteria</taxon>
        <taxon>Bacillati</taxon>
        <taxon>Actinomycetota</taxon>
        <taxon>Actinomycetes</taxon>
        <taxon>Micrococcales</taxon>
        <taxon>Micrococcaceae</taxon>
        <taxon>Kocuria</taxon>
    </lineage>
</organism>
<comment type="catalytic activity">
    <reaction evidence="8 9">
        <text>hydroxymethylbilane = uroporphyrinogen III + H2O</text>
        <dbReference type="Rhea" id="RHEA:18965"/>
        <dbReference type="ChEBI" id="CHEBI:15377"/>
        <dbReference type="ChEBI" id="CHEBI:57308"/>
        <dbReference type="ChEBI" id="CHEBI:57845"/>
        <dbReference type="EC" id="4.2.1.75"/>
    </reaction>
</comment>
<sequence>MISRVLVTRGPAVSRELTGLLRDRGYDVRLSPLLEAQLPEDTTSLRAMYDKAEHPRVPTWLTFTSANTVLALGEVTAQENWGAVLERARGSTPKLSIAAVGRATASALAEAGIGVDFTPAHEQSAAGMLAEWPAAFAAEGEIALVPASELASPTLAHGLAERGYAVSTAVAYRMVPAPAAIPLLADVPRADDPPVMTADAAREHCARGEFRAVVATAPSRVAALLDGQPRPPEDTRWVAIGEPTAAALRQRGIAPTVAEDPSPAALTAAVDLALKDLLETTSSTEEKSS</sequence>
<dbReference type="CDD" id="cd06578">
    <property type="entry name" value="HemD"/>
    <property type="match status" value="1"/>
</dbReference>
<evidence type="ECO:0000256" key="5">
    <source>
        <dbReference type="ARBA" id="ARBA00023244"/>
    </source>
</evidence>
<dbReference type="InterPro" id="IPR003754">
    <property type="entry name" value="4pyrrol_synth_uPrphyn_synth"/>
</dbReference>
<dbReference type="EMBL" id="BAAAQA010000014">
    <property type="protein sequence ID" value="GAA2115059.1"/>
    <property type="molecule type" value="Genomic_DNA"/>
</dbReference>
<name>A0ABN2XPG0_9MICC</name>
<evidence type="ECO:0000256" key="3">
    <source>
        <dbReference type="ARBA" id="ARBA00013109"/>
    </source>
</evidence>
<feature type="domain" description="Tetrapyrrole biosynthesis uroporphyrinogen III synthase" evidence="10">
    <location>
        <begin position="16"/>
        <end position="267"/>
    </location>
</feature>
<evidence type="ECO:0000256" key="9">
    <source>
        <dbReference type="RuleBase" id="RU366031"/>
    </source>
</evidence>
<evidence type="ECO:0000256" key="4">
    <source>
        <dbReference type="ARBA" id="ARBA00023239"/>
    </source>
</evidence>
<keyword evidence="4 9" id="KW-0456">Lyase</keyword>
<evidence type="ECO:0000313" key="12">
    <source>
        <dbReference type="Proteomes" id="UP001500166"/>
    </source>
</evidence>
<dbReference type="SUPFAM" id="SSF69618">
    <property type="entry name" value="HemD-like"/>
    <property type="match status" value="1"/>
</dbReference>
<accession>A0ABN2XPG0</accession>